<protein>
    <submittedName>
        <fullName evidence="1">Uncharacterized protein</fullName>
    </submittedName>
</protein>
<evidence type="ECO:0000313" key="2">
    <source>
        <dbReference type="Proteomes" id="UP000289486"/>
    </source>
</evidence>
<reference evidence="1 2" key="1">
    <citation type="submission" date="2019-01" db="EMBL/GenBank/DDBJ databases">
        <title>Complete genome sequence of Pantoea phage vB_PagM_LIET2.</title>
        <authorList>
            <person name="Truncaite L."/>
            <person name="Simoliuniene M."/>
            <person name="Kazlauskas D."/>
            <person name="Meskys R."/>
            <person name="Simoliunas E."/>
        </authorList>
    </citation>
    <scope>NUCLEOTIDE SEQUENCE [LARGE SCALE GENOMIC DNA]</scope>
</reference>
<sequence length="134" mass="14999">MNRLNELNVGDRVWMVPGDARNKPFQAEVVKKGRKLMGFLQVFAGRNGNPESLGGYPIDADMTVTRLAVPLTRANVGSGYRIYRDAAEFEAHKRANQLKLLIVEQLQYVDKPDLEVVENIAAMLGIELENKDEA</sequence>
<organism evidence="1 2">
    <name type="scientific">Pantoea phage vB_PagM_LIET2</name>
    <dbReference type="NCBI Taxonomy" id="2508071"/>
    <lineage>
        <taxon>Viruses</taxon>
        <taxon>Duplodnaviria</taxon>
        <taxon>Heunggongvirae</taxon>
        <taxon>Uroviricota</taxon>
        <taxon>Caudoviricetes</taxon>
        <taxon>Lietduovirus</taxon>
        <taxon>Lietduovirus LIET2</taxon>
    </lineage>
</organism>
<name>A0A411AWB6_9CAUD</name>
<evidence type="ECO:0000313" key="1">
    <source>
        <dbReference type="EMBL" id="QAX92360.1"/>
    </source>
</evidence>
<accession>A0A411AWB6</accession>
<proteinExistence type="predicted"/>
<gene>
    <name evidence="1" type="ORF">LIET2_gp108</name>
</gene>
<dbReference type="Proteomes" id="UP000289486">
    <property type="component" value="Segment"/>
</dbReference>
<dbReference type="EMBL" id="MK388689">
    <property type="protein sequence ID" value="QAX92360.1"/>
    <property type="molecule type" value="Genomic_DNA"/>
</dbReference>
<keyword evidence="2" id="KW-1185">Reference proteome</keyword>